<evidence type="ECO:0000256" key="1">
    <source>
        <dbReference type="SAM" id="Phobius"/>
    </source>
</evidence>
<comment type="caution">
    <text evidence="2">The sequence shown here is derived from an EMBL/GenBank/DDBJ whole genome shotgun (WGS) entry which is preliminary data.</text>
</comment>
<gene>
    <name evidence="2" type="ORF">ACFQ3L_05575</name>
</gene>
<protein>
    <submittedName>
        <fullName evidence="2">ABC transporter permease</fullName>
    </submittedName>
</protein>
<dbReference type="EMBL" id="JBHTMO010000015">
    <property type="protein sequence ID" value="MFD1393062.1"/>
    <property type="molecule type" value="Genomic_DNA"/>
</dbReference>
<feature type="transmembrane region" description="Helical" evidence="1">
    <location>
        <begin position="60"/>
        <end position="84"/>
    </location>
</feature>
<feature type="transmembrane region" description="Helical" evidence="1">
    <location>
        <begin position="267"/>
        <end position="287"/>
    </location>
</feature>
<evidence type="ECO:0000313" key="3">
    <source>
        <dbReference type="Proteomes" id="UP001597249"/>
    </source>
</evidence>
<name>A0ABW4B7P5_9LACO</name>
<feature type="transmembrane region" description="Helical" evidence="1">
    <location>
        <begin position="90"/>
        <end position="112"/>
    </location>
</feature>
<feature type="transmembrane region" description="Helical" evidence="1">
    <location>
        <begin position="379"/>
        <end position="398"/>
    </location>
</feature>
<reference evidence="3" key="1">
    <citation type="journal article" date="2019" name="Int. J. Syst. Evol. Microbiol.">
        <title>The Global Catalogue of Microorganisms (GCM) 10K type strain sequencing project: providing services to taxonomists for standard genome sequencing and annotation.</title>
        <authorList>
            <consortium name="The Broad Institute Genomics Platform"/>
            <consortium name="The Broad Institute Genome Sequencing Center for Infectious Disease"/>
            <person name="Wu L."/>
            <person name="Ma J."/>
        </authorList>
    </citation>
    <scope>NUCLEOTIDE SEQUENCE [LARGE SCALE GENOMIC DNA]</scope>
    <source>
        <strain evidence="3">CCM 8911</strain>
    </source>
</reference>
<evidence type="ECO:0000313" key="2">
    <source>
        <dbReference type="EMBL" id="MFD1393062.1"/>
    </source>
</evidence>
<feature type="transmembrane region" description="Helical" evidence="1">
    <location>
        <begin position="348"/>
        <end position="367"/>
    </location>
</feature>
<keyword evidence="1" id="KW-1133">Transmembrane helix</keyword>
<keyword evidence="1" id="KW-0472">Membrane</keyword>
<keyword evidence="3" id="KW-1185">Reference proteome</keyword>
<sequence length="545" mass="59587">MTNTLPKSLRWLAHFRPLITRMGIDYPQFTLIMATKMTLANRAPAGMMGQRKPSSHPRPLLWSFFGNLLVGVIVGLVMLLPLPLILVLTLFYSLLFFMFFLTMLTSYASLLLDPHDRPVYSVRGVSDRTLNAAKLTIVGLFLAVTMLALAVPGAVVLGLRFGPLVAIASVVAAIFLAVLSLTLALFMYMLVLHYFDGEKLKNILNVVQIGLAIGLYTAGQLPNLLGVDVISAVHLELSLTVEWWEFLAVPMWFAGLPLLAAGQVETLSLLFTGLSLGVPALAMGLYLHNAGRFEQLLEKLNQSSDRVIRASLWFRAARQLASRTHETAAYFTLGWRQLQSQRDYKLRVYPQLAYAVIIPLVFASSILRDTHLKLTGMLGYLGVALVIAIPVAIINLKFSAQPEAMQVFAYVPFAHRSLIRQSVVLALFMRLVVPFILLFSLAAVPFVGLRGLSEGLAAGAFTLLLTLGTGQLLLHGLPFTEEFVASRGAQNGLVGTVAIFGGMLLAMVFITTGVLLNSVWFDLGATAASAALSWLLIRHNRVQLA</sequence>
<feature type="transmembrane region" description="Helical" evidence="1">
    <location>
        <begin position="165"/>
        <end position="191"/>
    </location>
</feature>
<feature type="transmembrane region" description="Helical" evidence="1">
    <location>
        <begin position="494"/>
        <end position="512"/>
    </location>
</feature>
<proteinExistence type="predicted"/>
<feature type="transmembrane region" description="Helical" evidence="1">
    <location>
        <begin position="418"/>
        <end position="444"/>
    </location>
</feature>
<feature type="transmembrane region" description="Helical" evidence="1">
    <location>
        <begin position="456"/>
        <end position="474"/>
    </location>
</feature>
<feature type="transmembrane region" description="Helical" evidence="1">
    <location>
        <begin position="241"/>
        <end position="260"/>
    </location>
</feature>
<accession>A0ABW4B7P5</accession>
<feature type="transmembrane region" description="Helical" evidence="1">
    <location>
        <begin position="203"/>
        <end position="221"/>
    </location>
</feature>
<feature type="transmembrane region" description="Helical" evidence="1">
    <location>
        <begin position="133"/>
        <end position="159"/>
    </location>
</feature>
<feature type="transmembrane region" description="Helical" evidence="1">
    <location>
        <begin position="519"/>
        <end position="537"/>
    </location>
</feature>
<keyword evidence="1" id="KW-0812">Transmembrane</keyword>
<dbReference type="Proteomes" id="UP001597249">
    <property type="component" value="Unassembled WGS sequence"/>
</dbReference>
<organism evidence="2 3">
    <name type="scientific">Lacticaseibacillus jixianensis</name>
    <dbReference type="NCBI Taxonomy" id="2486012"/>
    <lineage>
        <taxon>Bacteria</taxon>
        <taxon>Bacillati</taxon>
        <taxon>Bacillota</taxon>
        <taxon>Bacilli</taxon>
        <taxon>Lactobacillales</taxon>
        <taxon>Lactobacillaceae</taxon>
        <taxon>Lacticaseibacillus</taxon>
    </lineage>
</organism>
<dbReference type="RefSeq" id="WP_125585155.1">
    <property type="nucleotide sequence ID" value="NZ_JBHTMO010000015.1"/>
</dbReference>